<accession>A0A4S2N588</accession>
<keyword evidence="4 11" id="KW-0679">Respiratory chain</keyword>
<feature type="transmembrane region" description="Helical" evidence="11">
    <location>
        <begin position="30"/>
        <end position="49"/>
    </location>
</feature>
<keyword evidence="9 11" id="KW-0496">Mitochondrion</keyword>
<evidence type="ECO:0000256" key="7">
    <source>
        <dbReference type="ARBA" id="ARBA00022982"/>
    </source>
</evidence>
<dbReference type="InParanoid" id="A0A4S2N588"/>
<keyword evidence="5 11" id="KW-0812">Transmembrane</keyword>
<evidence type="ECO:0000256" key="1">
    <source>
        <dbReference type="ARBA" id="ARBA00004298"/>
    </source>
</evidence>
<dbReference type="OrthoDB" id="3308at2759"/>
<keyword evidence="3 11" id="KW-0813">Transport</keyword>
<dbReference type="PANTHER" id="PTHR12966:SF0">
    <property type="entry name" value="NADH DEHYDROGENASE [UBIQUINONE] 1 ALPHA SUBCOMPLEX SUBUNIT 13"/>
    <property type="match status" value="1"/>
</dbReference>
<evidence type="ECO:0000256" key="2">
    <source>
        <dbReference type="ARBA" id="ARBA00007312"/>
    </source>
</evidence>
<comment type="function">
    <text evidence="11">Complex I functions in the transfer of electrons from NADH to the respiratory chain. Accessory subunit of the mitochondrial membrane respiratory chain NADH dehydrogenase (Complex I), that is believed not to be involved in catalysis.</text>
</comment>
<gene>
    <name evidence="12" type="ORF">EX30DRAFT_338854</name>
</gene>
<dbReference type="GO" id="GO:0005743">
    <property type="term" value="C:mitochondrial inner membrane"/>
    <property type="evidence" value="ECO:0007669"/>
    <property type="project" value="UniProtKB-SubCell"/>
</dbReference>
<evidence type="ECO:0000256" key="5">
    <source>
        <dbReference type="ARBA" id="ARBA00022692"/>
    </source>
</evidence>
<keyword evidence="13" id="KW-1185">Reference proteome</keyword>
<dbReference type="AlphaFoldDB" id="A0A4S2N588"/>
<dbReference type="PANTHER" id="PTHR12966">
    <property type="entry name" value="NADH DEHYDROGENASE UBIQUINONE 1 ALPHA SUBCOMPLEX SUBUNIT 13"/>
    <property type="match status" value="1"/>
</dbReference>
<evidence type="ECO:0000256" key="3">
    <source>
        <dbReference type="ARBA" id="ARBA00022448"/>
    </source>
</evidence>
<keyword evidence="7 11" id="KW-0249">Electron transport</keyword>
<keyword evidence="6 11" id="KW-0999">Mitochondrion inner membrane</keyword>
<reference evidence="12 13" key="1">
    <citation type="submission" date="2019-04" db="EMBL/GenBank/DDBJ databases">
        <title>Comparative genomics and transcriptomics to analyze fruiting body development in filamentous ascomycetes.</title>
        <authorList>
            <consortium name="DOE Joint Genome Institute"/>
            <person name="Lutkenhaus R."/>
            <person name="Traeger S."/>
            <person name="Breuer J."/>
            <person name="Kuo A."/>
            <person name="Lipzen A."/>
            <person name="Pangilinan J."/>
            <person name="Dilworth D."/>
            <person name="Sandor L."/>
            <person name="Poggeler S."/>
            <person name="Barry K."/>
            <person name="Grigoriev I.V."/>
            <person name="Nowrousian M."/>
        </authorList>
    </citation>
    <scope>NUCLEOTIDE SEQUENCE [LARGE SCALE GENOMIC DNA]</scope>
    <source>
        <strain evidence="12 13">CBS 389.68</strain>
    </source>
</reference>
<proteinExistence type="inferred from homology"/>
<name>A0A4S2N588_9PEZI</name>
<comment type="similarity">
    <text evidence="2 11">Belongs to the complex I NDUFA13 subunit family.</text>
</comment>
<evidence type="ECO:0000256" key="8">
    <source>
        <dbReference type="ARBA" id="ARBA00022989"/>
    </source>
</evidence>
<evidence type="ECO:0000256" key="10">
    <source>
        <dbReference type="ARBA" id="ARBA00023136"/>
    </source>
</evidence>
<dbReference type="GO" id="GO:0045271">
    <property type="term" value="C:respiratory chain complex I"/>
    <property type="evidence" value="ECO:0007669"/>
    <property type="project" value="UniProtKB-UniRule"/>
</dbReference>
<protein>
    <recommendedName>
        <fullName evidence="11">NADH dehydrogenase [ubiquinone] 1 alpha subcomplex subunit 13</fullName>
    </recommendedName>
</protein>
<dbReference type="STRING" id="341454.A0A4S2N588"/>
<organism evidence="12 13">
    <name type="scientific">Ascodesmis nigricans</name>
    <dbReference type="NCBI Taxonomy" id="341454"/>
    <lineage>
        <taxon>Eukaryota</taxon>
        <taxon>Fungi</taxon>
        <taxon>Dikarya</taxon>
        <taxon>Ascomycota</taxon>
        <taxon>Pezizomycotina</taxon>
        <taxon>Pezizomycetes</taxon>
        <taxon>Pezizales</taxon>
        <taxon>Ascodesmidaceae</taxon>
        <taxon>Ascodesmis</taxon>
    </lineage>
</organism>
<dbReference type="EMBL" id="ML220113">
    <property type="protein sequence ID" value="TGZ84323.1"/>
    <property type="molecule type" value="Genomic_DNA"/>
</dbReference>
<dbReference type="Pfam" id="PF06212">
    <property type="entry name" value="GRIM-19"/>
    <property type="match status" value="1"/>
</dbReference>
<sequence>MVQDLPPKGGYGPIQYKRNLPFRGFRPRTYLFIVTAVCSYGMAVALSGVRERRELAREKIWARIHLTPMLQAEADRDDVRRYYANIEREKELMKDIENWEERSRIYNSNRFVRPTYTVTPPSKALLTEKEYNAIVAAEDALKAGKA</sequence>
<evidence type="ECO:0000256" key="9">
    <source>
        <dbReference type="ARBA" id="ARBA00023128"/>
    </source>
</evidence>
<comment type="subcellular location">
    <subcellularLocation>
        <location evidence="1 11">Mitochondrion inner membrane</location>
        <topology evidence="1 11">Single-pass membrane protein</topology>
        <orientation evidence="1 11">Matrix side</orientation>
    </subcellularLocation>
</comment>
<keyword evidence="10 11" id="KW-0472">Membrane</keyword>
<evidence type="ECO:0000313" key="12">
    <source>
        <dbReference type="EMBL" id="TGZ84323.1"/>
    </source>
</evidence>
<evidence type="ECO:0000256" key="6">
    <source>
        <dbReference type="ARBA" id="ARBA00022792"/>
    </source>
</evidence>
<keyword evidence="8 11" id="KW-1133">Transmembrane helix</keyword>
<dbReference type="Proteomes" id="UP000298138">
    <property type="component" value="Unassembled WGS sequence"/>
</dbReference>
<evidence type="ECO:0000313" key="13">
    <source>
        <dbReference type="Proteomes" id="UP000298138"/>
    </source>
</evidence>
<evidence type="ECO:0000256" key="11">
    <source>
        <dbReference type="RuleBase" id="RU368034"/>
    </source>
</evidence>
<dbReference type="InterPro" id="IPR009346">
    <property type="entry name" value="GRIM-19"/>
</dbReference>
<evidence type="ECO:0000256" key="4">
    <source>
        <dbReference type="ARBA" id="ARBA00022660"/>
    </source>
</evidence>